<feature type="domain" description="Ferritin/DPS" evidence="4">
    <location>
        <begin position="7"/>
        <end position="145"/>
    </location>
</feature>
<evidence type="ECO:0000256" key="2">
    <source>
        <dbReference type="RuleBase" id="RU003875"/>
    </source>
</evidence>
<proteinExistence type="inferred from homology"/>
<dbReference type="GO" id="GO:0016722">
    <property type="term" value="F:oxidoreductase activity, acting on metal ions"/>
    <property type="evidence" value="ECO:0007669"/>
    <property type="project" value="InterPro"/>
</dbReference>
<dbReference type="GO" id="GO:0008199">
    <property type="term" value="F:ferric iron binding"/>
    <property type="evidence" value="ECO:0007669"/>
    <property type="project" value="InterPro"/>
</dbReference>
<evidence type="ECO:0000256" key="1">
    <source>
        <dbReference type="ARBA" id="ARBA00009497"/>
    </source>
</evidence>
<evidence type="ECO:0000313" key="6">
    <source>
        <dbReference type="Proteomes" id="UP000564644"/>
    </source>
</evidence>
<dbReference type="PROSITE" id="PS00818">
    <property type="entry name" value="DPS_1"/>
    <property type="match status" value="1"/>
</dbReference>
<dbReference type="Proteomes" id="UP000564644">
    <property type="component" value="Unassembled WGS sequence"/>
</dbReference>
<protein>
    <submittedName>
        <fullName evidence="5">DNA starvation/stationary phase protection protein</fullName>
    </submittedName>
</protein>
<sequence>MMSAMKNALNQQLANWIVAEMKLRRFHWQVKGPHFFTLHAKFEELYEEAATHIDELAERIRALGNDALTTLTEALKLATVKEAEGTPSAEEMVKAVVQDFESMVGELQTALAFSESVGDEVSHDLLLAIQAGLQKHVWMLRSFLGE</sequence>
<dbReference type="InterPro" id="IPR012347">
    <property type="entry name" value="Ferritin-like"/>
</dbReference>
<dbReference type="Pfam" id="PF00210">
    <property type="entry name" value="Ferritin"/>
    <property type="match status" value="1"/>
</dbReference>
<organism evidence="5 6">
    <name type="scientific">Cohnella zeiphila</name>
    <dbReference type="NCBI Taxonomy" id="2761120"/>
    <lineage>
        <taxon>Bacteria</taxon>
        <taxon>Bacillati</taxon>
        <taxon>Bacillota</taxon>
        <taxon>Bacilli</taxon>
        <taxon>Bacillales</taxon>
        <taxon>Paenibacillaceae</taxon>
        <taxon>Cohnella</taxon>
    </lineage>
</organism>
<name>A0A7X0VVG2_9BACL</name>
<evidence type="ECO:0000256" key="3">
    <source>
        <dbReference type="SAM" id="Coils"/>
    </source>
</evidence>
<keyword evidence="6" id="KW-1185">Reference proteome</keyword>
<reference evidence="5 6" key="1">
    <citation type="submission" date="2020-08" db="EMBL/GenBank/DDBJ databases">
        <title>Cohnella phylogeny.</title>
        <authorList>
            <person name="Dunlap C."/>
        </authorList>
    </citation>
    <scope>NUCLEOTIDE SEQUENCE [LARGE SCALE GENOMIC DNA]</scope>
    <source>
        <strain evidence="5 6">CBP 2801</strain>
    </source>
</reference>
<dbReference type="InterPro" id="IPR023188">
    <property type="entry name" value="DPS_DNA-bd_CS"/>
</dbReference>
<feature type="coiled-coil region" evidence="3">
    <location>
        <begin position="39"/>
        <end position="66"/>
    </location>
</feature>
<dbReference type="PROSITE" id="PS00819">
    <property type="entry name" value="DPS_2"/>
    <property type="match status" value="1"/>
</dbReference>
<dbReference type="InterPro" id="IPR009078">
    <property type="entry name" value="Ferritin-like_SF"/>
</dbReference>
<dbReference type="PANTHER" id="PTHR42932:SF1">
    <property type="entry name" value="GENERAL STRESS PROTEIN 20U"/>
    <property type="match status" value="1"/>
</dbReference>
<evidence type="ECO:0000313" key="5">
    <source>
        <dbReference type="EMBL" id="MBB6731317.1"/>
    </source>
</evidence>
<keyword evidence="3" id="KW-0175">Coiled coil</keyword>
<dbReference type="SUPFAM" id="SSF47240">
    <property type="entry name" value="Ferritin-like"/>
    <property type="match status" value="1"/>
</dbReference>
<gene>
    <name evidence="5" type="ORF">H7C18_10395</name>
</gene>
<accession>A0A7X0VVG2</accession>
<dbReference type="RefSeq" id="WP_185128992.1">
    <property type="nucleotide sequence ID" value="NZ_JACJVO010000011.1"/>
</dbReference>
<comment type="caution">
    <text evidence="5">The sequence shown here is derived from an EMBL/GenBank/DDBJ whole genome shotgun (WGS) entry which is preliminary data.</text>
</comment>
<dbReference type="EMBL" id="JACJVO010000011">
    <property type="protein sequence ID" value="MBB6731317.1"/>
    <property type="molecule type" value="Genomic_DNA"/>
</dbReference>
<dbReference type="PIRSF" id="PIRSF005900">
    <property type="entry name" value="Dps"/>
    <property type="match status" value="1"/>
</dbReference>
<dbReference type="InterPro" id="IPR002177">
    <property type="entry name" value="DPS_DNA-bd"/>
</dbReference>
<dbReference type="CDD" id="cd01043">
    <property type="entry name" value="DPS"/>
    <property type="match status" value="1"/>
</dbReference>
<evidence type="ECO:0000259" key="4">
    <source>
        <dbReference type="Pfam" id="PF00210"/>
    </source>
</evidence>
<dbReference type="Gene3D" id="1.20.1260.10">
    <property type="match status" value="1"/>
</dbReference>
<dbReference type="PANTHER" id="PTHR42932">
    <property type="entry name" value="GENERAL STRESS PROTEIN 20U"/>
    <property type="match status" value="1"/>
</dbReference>
<dbReference type="AlphaFoldDB" id="A0A7X0VVG2"/>
<dbReference type="InterPro" id="IPR008331">
    <property type="entry name" value="Ferritin_DPS_dom"/>
</dbReference>
<dbReference type="PRINTS" id="PR01346">
    <property type="entry name" value="HELNAPAPROT"/>
</dbReference>
<comment type="similarity">
    <text evidence="1 2">Belongs to the Dps family.</text>
</comment>